<accession>A0A653CL39</accession>
<feature type="coiled-coil region" evidence="1">
    <location>
        <begin position="448"/>
        <end position="500"/>
    </location>
</feature>
<dbReference type="EMBL" id="CAACVG010008108">
    <property type="protein sequence ID" value="VEN48521.1"/>
    <property type="molecule type" value="Genomic_DNA"/>
</dbReference>
<dbReference type="Proteomes" id="UP000410492">
    <property type="component" value="Unassembled WGS sequence"/>
</dbReference>
<feature type="compositionally biased region" description="Basic and acidic residues" evidence="2">
    <location>
        <begin position="110"/>
        <end position="122"/>
    </location>
</feature>
<feature type="region of interest" description="Disordered" evidence="2">
    <location>
        <begin position="99"/>
        <end position="122"/>
    </location>
</feature>
<protein>
    <recommendedName>
        <fullName evidence="3">DUF4485 domain-containing protein</fullName>
    </recommendedName>
</protein>
<name>A0A653CL39_CALMS</name>
<gene>
    <name evidence="4" type="ORF">CALMAC_LOCUS9942</name>
</gene>
<keyword evidence="5" id="KW-1185">Reference proteome</keyword>
<evidence type="ECO:0000256" key="1">
    <source>
        <dbReference type="SAM" id="Coils"/>
    </source>
</evidence>
<dbReference type="OrthoDB" id="6623662at2759"/>
<proteinExistence type="predicted"/>
<organism evidence="4 5">
    <name type="scientific">Callosobruchus maculatus</name>
    <name type="common">Southern cowpea weevil</name>
    <name type="synonym">Pulse bruchid</name>
    <dbReference type="NCBI Taxonomy" id="64391"/>
    <lineage>
        <taxon>Eukaryota</taxon>
        <taxon>Metazoa</taxon>
        <taxon>Ecdysozoa</taxon>
        <taxon>Arthropoda</taxon>
        <taxon>Hexapoda</taxon>
        <taxon>Insecta</taxon>
        <taxon>Pterygota</taxon>
        <taxon>Neoptera</taxon>
        <taxon>Endopterygota</taxon>
        <taxon>Coleoptera</taxon>
        <taxon>Polyphaga</taxon>
        <taxon>Cucujiformia</taxon>
        <taxon>Chrysomeloidea</taxon>
        <taxon>Chrysomelidae</taxon>
        <taxon>Bruchinae</taxon>
        <taxon>Bruchini</taxon>
        <taxon>Callosobruchus</taxon>
    </lineage>
</organism>
<evidence type="ECO:0000313" key="5">
    <source>
        <dbReference type="Proteomes" id="UP000410492"/>
    </source>
</evidence>
<feature type="coiled-coil region" evidence="1">
    <location>
        <begin position="356"/>
        <end position="412"/>
    </location>
</feature>
<keyword evidence="1" id="KW-0175">Coiled coil</keyword>
<dbReference type="AlphaFoldDB" id="A0A653CL39"/>
<feature type="domain" description="DUF4485" evidence="3">
    <location>
        <begin position="7"/>
        <end position="86"/>
    </location>
</feature>
<reference evidence="4 5" key="1">
    <citation type="submission" date="2019-01" db="EMBL/GenBank/DDBJ databases">
        <authorList>
            <person name="Sayadi A."/>
        </authorList>
    </citation>
    <scope>NUCLEOTIDE SEQUENCE [LARGE SCALE GENOMIC DNA]</scope>
</reference>
<evidence type="ECO:0000313" key="4">
    <source>
        <dbReference type="EMBL" id="VEN48521.1"/>
    </source>
</evidence>
<dbReference type="Pfam" id="PF14846">
    <property type="entry name" value="DUF4485"/>
    <property type="match status" value="1"/>
</dbReference>
<dbReference type="InterPro" id="IPR027831">
    <property type="entry name" value="DUF4485"/>
</dbReference>
<sequence>MELEAKLDEDFLFYLNFTDTFLRKITNKDVAQKCEVWLAKLLAEPSEGIDKKRCRNMYLAHLLINMQNGVLEKPFSEPPYDADIRNATQIFGPIPDTIEPPAWLNDTDYDPNKSEQAEKKDGRTYVATRTLPDGQGAIAYIGVSLTDQEPMWLGGGESSFDRGMQRKFDDMCPALNEIEKILARRKDPKEREKVLAFYDVLMQNIADELDGKETAENETIEGLLIQLVHDLMDKNQYEAYEELPENERRNELLLLLFDRVKIRRDKVQRREEILDNLEEKLMPKSFFDVSDVLPEDKYKMPAAMWEQAIDKIPAKNHMESLQKAYPLVVIMKFLECLSNYKENIALRMQRRHENVVTQMKKELRKEGEKKKKMMEEAETACDNAQTCLEAVREHYNKKLELEKREKEKHKGETSEHAKLYEQMKTAVLDTQKLVEEEALRGKFLATQINALTEQNEQFIQVNEEIIKKTEEGNNKIMKNIKKLNAAIKQYENMIAELKATTGGNQASPMFAF</sequence>
<evidence type="ECO:0000259" key="3">
    <source>
        <dbReference type="Pfam" id="PF14846"/>
    </source>
</evidence>
<evidence type="ECO:0000256" key="2">
    <source>
        <dbReference type="SAM" id="MobiDB-lite"/>
    </source>
</evidence>